<feature type="region of interest" description="Disordered" evidence="1">
    <location>
        <begin position="403"/>
        <end position="436"/>
    </location>
</feature>
<dbReference type="Proteomes" id="UP000434172">
    <property type="component" value="Unassembled WGS sequence"/>
</dbReference>
<dbReference type="EMBL" id="WOWK01000006">
    <property type="protein sequence ID" value="KAF0330716.1"/>
    <property type="molecule type" value="Genomic_DNA"/>
</dbReference>
<name>A0A8H3ZWW6_9PEZI</name>
<feature type="compositionally biased region" description="Basic and acidic residues" evidence="1">
    <location>
        <begin position="426"/>
        <end position="436"/>
    </location>
</feature>
<feature type="region of interest" description="Disordered" evidence="1">
    <location>
        <begin position="469"/>
        <end position="540"/>
    </location>
</feature>
<evidence type="ECO:0000313" key="2">
    <source>
        <dbReference type="EMBL" id="KAF0330716.1"/>
    </source>
</evidence>
<reference evidence="2 3" key="1">
    <citation type="submission" date="2019-12" db="EMBL/GenBank/DDBJ databases">
        <title>A genome sequence resource for the geographically widespread anthracnose pathogen Colletotrichum asianum.</title>
        <authorList>
            <person name="Meng Y."/>
        </authorList>
    </citation>
    <scope>NUCLEOTIDE SEQUENCE [LARGE SCALE GENOMIC DNA]</scope>
    <source>
        <strain evidence="2 3">ICMP 18580</strain>
    </source>
</reference>
<keyword evidence="3" id="KW-1185">Reference proteome</keyword>
<evidence type="ECO:0000256" key="1">
    <source>
        <dbReference type="SAM" id="MobiDB-lite"/>
    </source>
</evidence>
<protein>
    <submittedName>
        <fullName evidence="2">Uncharacterized protein</fullName>
    </submittedName>
</protein>
<sequence length="617" mass="70625">MPLNLLPGVAERWAPAIVYLNEKERFPISDPEALQKILHSIPQMDGTIQIRLGSRLFFIDLVKMSPSNVDIVALSVTRHCTIGKPRILSGTVITERFAGHPKAADHRELILGMEVLTIQPYGTISAQCCKEDWMDVREMDRDSTVRAQNLRQRIVRIATERMLRAKSIAQKESNAELHALCAKVSTFLASKDNYKLLDLDEQISTKKAISSIGKAIDRLHHLVVPDAAHQVRYHHQSQEGHASADLEGEQRTLIAQHGKSPQSSHSEVHELKLALQAKDEEIRTTRRSHSQVKAQLASENHRLIQRNHQLLLANVELKENIEVFQLQANEAEGKAKRLTGRLSDAETETELARDRVLETSNELKDAYQQLKKTKDESRNLCLTSGRKIMDKDKQIRKLEQQLTKLEEQTQQNSTERIPELEEELEATEKAPADELKKSTKLDKQLADHFEDYYAELFKAVPEFRWLKRNPESSEKASAGKSNKIVKQEEQRTEQIEEELGHQELKSDLKQTKGALKKKTDEAASAMKRHAEELQKHEGSKEKCRCKDKESYLEGVEEHVENLRGVLEDVIRNDRSEWSCSAEESDVIMRDTMKKALSRVSIYQGRKRRRTEGPDFEY</sequence>
<gene>
    <name evidence="2" type="ORF">GQ607_002120</name>
</gene>
<feature type="compositionally biased region" description="Basic and acidic residues" evidence="1">
    <location>
        <begin position="528"/>
        <end position="540"/>
    </location>
</feature>
<feature type="compositionally biased region" description="Basic and acidic residues" evidence="1">
    <location>
        <begin position="485"/>
        <end position="510"/>
    </location>
</feature>
<proteinExistence type="predicted"/>
<evidence type="ECO:0000313" key="3">
    <source>
        <dbReference type="Proteomes" id="UP000434172"/>
    </source>
</evidence>
<organism evidence="2 3">
    <name type="scientific">Colletotrichum asianum</name>
    <dbReference type="NCBI Taxonomy" id="702518"/>
    <lineage>
        <taxon>Eukaryota</taxon>
        <taxon>Fungi</taxon>
        <taxon>Dikarya</taxon>
        <taxon>Ascomycota</taxon>
        <taxon>Pezizomycotina</taxon>
        <taxon>Sordariomycetes</taxon>
        <taxon>Hypocreomycetidae</taxon>
        <taxon>Glomerellales</taxon>
        <taxon>Glomerellaceae</taxon>
        <taxon>Colletotrichum</taxon>
        <taxon>Colletotrichum gloeosporioides species complex</taxon>
    </lineage>
</organism>
<comment type="caution">
    <text evidence="2">The sequence shown here is derived from an EMBL/GenBank/DDBJ whole genome shotgun (WGS) entry which is preliminary data.</text>
</comment>
<accession>A0A8H3ZWW6</accession>
<dbReference type="AlphaFoldDB" id="A0A8H3ZWW6"/>
<dbReference type="OrthoDB" id="4848078at2759"/>